<dbReference type="EMBL" id="UINC01053646">
    <property type="protein sequence ID" value="SVB70410.1"/>
    <property type="molecule type" value="Genomic_DNA"/>
</dbReference>
<dbReference type="AlphaFoldDB" id="A0A382G575"/>
<feature type="non-terminal residue" evidence="2">
    <location>
        <position position="1"/>
    </location>
</feature>
<reference evidence="2" key="1">
    <citation type="submission" date="2018-05" db="EMBL/GenBank/DDBJ databases">
        <authorList>
            <person name="Lanie J.A."/>
            <person name="Ng W.-L."/>
            <person name="Kazmierczak K.M."/>
            <person name="Andrzejewski T.M."/>
            <person name="Davidsen T.M."/>
            <person name="Wayne K.J."/>
            <person name="Tettelin H."/>
            <person name="Glass J.I."/>
            <person name="Rusch D."/>
            <person name="Podicherti R."/>
            <person name="Tsui H.-C.T."/>
            <person name="Winkler M.E."/>
        </authorList>
    </citation>
    <scope>NUCLEOTIDE SEQUENCE</scope>
</reference>
<evidence type="ECO:0000256" key="1">
    <source>
        <dbReference type="SAM" id="MobiDB-lite"/>
    </source>
</evidence>
<accession>A0A382G575</accession>
<feature type="region of interest" description="Disordered" evidence="1">
    <location>
        <begin position="1"/>
        <end position="30"/>
    </location>
</feature>
<name>A0A382G575_9ZZZZ</name>
<gene>
    <name evidence="2" type="ORF">METZ01_LOCUS223264</name>
</gene>
<organism evidence="2">
    <name type="scientific">marine metagenome</name>
    <dbReference type="NCBI Taxonomy" id="408172"/>
    <lineage>
        <taxon>unclassified sequences</taxon>
        <taxon>metagenomes</taxon>
        <taxon>ecological metagenomes</taxon>
    </lineage>
</organism>
<sequence>VGGDADRAPMIGPPQNEGGDGVHGPPTHQLKNAATSKAVGVTVAAGAADLAVEAVGPKQAASIGPHACH</sequence>
<protein>
    <submittedName>
        <fullName evidence="2">Uncharacterized protein</fullName>
    </submittedName>
</protein>
<evidence type="ECO:0000313" key="2">
    <source>
        <dbReference type="EMBL" id="SVB70410.1"/>
    </source>
</evidence>
<proteinExistence type="predicted"/>